<dbReference type="AlphaFoldDB" id="A0A0P6XJ97"/>
<accession>A0A0P6XJ97</accession>
<gene>
    <name evidence="2" type="ORF">ADN00_01835</name>
</gene>
<name>A0A0P6XJ97_9CHLR</name>
<dbReference type="Proteomes" id="UP000050417">
    <property type="component" value="Unassembled WGS sequence"/>
</dbReference>
<keyword evidence="1" id="KW-1133">Transmembrane helix</keyword>
<keyword evidence="1" id="KW-0472">Membrane</keyword>
<dbReference type="RefSeq" id="WP_075061258.1">
    <property type="nucleotide sequence ID" value="NZ_LGCL01000007.1"/>
</dbReference>
<feature type="transmembrane region" description="Helical" evidence="1">
    <location>
        <begin position="21"/>
        <end position="40"/>
    </location>
</feature>
<evidence type="ECO:0000313" key="2">
    <source>
        <dbReference type="EMBL" id="KPL80035.1"/>
    </source>
</evidence>
<feature type="transmembrane region" description="Helical" evidence="1">
    <location>
        <begin position="116"/>
        <end position="140"/>
    </location>
</feature>
<protein>
    <submittedName>
        <fullName evidence="2">Uncharacterized protein</fullName>
    </submittedName>
</protein>
<keyword evidence="3" id="KW-1185">Reference proteome</keyword>
<keyword evidence="1" id="KW-0812">Transmembrane</keyword>
<organism evidence="2 3">
    <name type="scientific">Ornatilinea apprima</name>
    <dbReference type="NCBI Taxonomy" id="1134406"/>
    <lineage>
        <taxon>Bacteria</taxon>
        <taxon>Bacillati</taxon>
        <taxon>Chloroflexota</taxon>
        <taxon>Anaerolineae</taxon>
        <taxon>Anaerolineales</taxon>
        <taxon>Anaerolineaceae</taxon>
        <taxon>Ornatilinea</taxon>
    </lineage>
</organism>
<sequence length="150" mass="17464">MRKSPFNLDERERDVYKNLIVILYFITLIVLIILQLYRQFVLRQPSEQWDDIALLITFNVLLLIGGGIFLSGHVNLKRIKMRYLVMGYAAFVLVGLLFTIFKYTVLLGQAITLQHIWNYLIIILPITAILVLGWGLLGYLGHQRMENNLK</sequence>
<evidence type="ECO:0000313" key="3">
    <source>
        <dbReference type="Proteomes" id="UP000050417"/>
    </source>
</evidence>
<feature type="transmembrane region" description="Helical" evidence="1">
    <location>
        <begin position="83"/>
        <end position="104"/>
    </location>
</feature>
<evidence type="ECO:0000256" key="1">
    <source>
        <dbReference type="SAM" id="Phobius"/>
    </source>
</evidence>
<dbReference type="EMBL" id="LGCL01000007">
    <property type="protein sequence ID" value="KPL80035.1"/>
    <property type="molecule type" value="Genomic_DNA"/>
</dbReference>
<comment type="caution">
    <text evidence="2">The sequence shown here is derived from an EMBL/GenBank/DDBJ whole genome shotgun (WGS) entry which is preliminary data.</text>
</comment>
<reference evidence="2 3" key="1">
    <citation type="submission" date="2015-07" db="EMBL/GenBank/DDBJ databases">
        <title>Genome sequence of Ornatilinea apprima DSM 23815.</title>
        <authorList>
            <person name="Hemp J."/>
            <person name="Ward L.M."/>
            <person name="Pace L.A."/>
            <person name="Fischer W.W."/>
        </authorList>
    </citation>
    <scope>NUCLEOTIDE SEQUENCE [LARGE SCALE GENOMIC DNA]</scope>
    <source>
        <strain evidence="2 3">P3M-1</strain>
    </source>
</reference>
<proteinExistence type="predicted"/>
<feature type="transmembrane region" description="Helical" evidence="1">
    <location>
        <begin position="52"/>
        <end position="71"/>
    </location>
</feature>